<feature type="region of interest" description="Disordered" evidence="10">
    <location>
        <begin position="1"/>
        <end position="21"/>
    </location>
</feature>
<dbReference type="InterPro" id="IPR000109">
    <property type="entry name" value="POT_fam"/>
</dbReference>
<feature type="transmembrane region" description="Helical" evidence="11">
    <location>
        <begin position="211"/>
        <end position="231"/>
    </location>
</feature>
<evidence type="ECO:0000256" key="11">
    <source>
        <dbReference type="SAM" id="Phobius"/>
    </source>
</evidence>
<evidence type="ECO:0000256" key="1">
    <source>
        <dbReference type="ARBA" id="ARBA00004141"/>
    </source>
</evidence>
<evidence type="ECO:0000256" key="8">
    <source>
        <dbReference type="ARBA" id="ARBA00023136"/>
    </source>
</evidence>
<gene>
    <name evidence="12" type="ORF">O3M35_002541</name>
</gene>
<keyword evidence="13" id="KW-1185">Reference proteome</keyword>
<feature type="transmembrane region" description="Helical" evidence="11">
    <location>
        <begin position="666"/>
        <end position="685"/>
    </location>
</feature>
<dbReference type="InterPro" id="IPR036259">
    <property type="entry name" value="MFS_trans_sf"/>
</dbReference>
<dbReference type="EMBL" id="JAPXFL010000011">
    <property type="protein sequence ID" value="KAK9499518.1"/>
    <property type="molecule type" value="Genomic_DNA"/>
</dbReference>
<evidence type="ECO:0000256" key="9">
    <source>
        <dbReference type="ARBA" id="ARBA00078114"/>
    </source>
</evidence>
<evidence type="ECO:0000313" key="12">
    <source>
        <dbReference type="EMBL" id="KAK9499518.1"/>
    </source>
</evidence>
<feature type="transmembrane region" description="Helical" evidence="11">
    <location>
        <begin position="373"/>
        <end position="390"/>
    </location>
</feature>
<evidence type="ECO:0000256" key="2">
    <source>
        <dbReference type="ARBA" id="ARBA00005982"/>
    </source>
</evidence>
<name>A0AAW1CRP8_9HEMI</name>
<comment type="similarity">
    <text evidence="2">Belongs to the major facilitator superfamily. Proton-dependent oligopeptide transporter (POT/PTR) (TC 2.A.17) family.</text>
</comment>
<keyword evidence="3" id="KW-0813">Transport</keyword>
<feature type="transmembrane region" description="Helical" evidence="11">
    <location>
        <begin position="290"/>
        <end position="308"/>
    </location>
</feature>
<dbReference type="FunFam" id="1.20.1250.20:FF:000049">
    <property type="entry name" value="Solute carrier family 15 member 2"/>
    <property type="match status" value="1"/>
</dbReference>
<evidence type="ECO:0000313" key="13">
    <source>
        <dbReference type="Proteomes" id="UP001461498"/>
    </source>
</evidence>
<feature type="transmembrane region" description="Helical" evidence="11">
    <location>
        <begin position="176"/>
        <end position="199"/>
    </location>
</feature>
<feature type="transmembrane region" description="Helical" evidence="11">
    <location>
        <begin position="108"/>
        <end position="130"/>
    </location>
</feature>
<dbReference type="PROSITE" id="PS01022">
    <property type="entry name" value="PTR2_1"/>
    <property type="match status" value="1"/>
</dbReference>
<dbReference type="GO" id="GO:0015031">
    <property type="term" value="P:protein transport"/>
    <property type="evidence" value="ECO:0007669"/>
    <property type="project" value="UniProtKB-KW"/>
</dbReference>
<reference evidence="12 13" key="1">
    <citation type="submission" date="2022-12" db="EMBL/GenBank/DDBJ databases">
        <title>Chromosome-level genome assembly of true bugs.</title>
        <authorList>
            <person name="Ma L."/>
            <person name="Li H."/>
        </authorList>
    </citation>
    <scope>NUCLEOTIDE SEQUENCE [LARGE SCALE GENOMIC DNA]</scope>
    <source>
        <strain evidence="12">Lab_2022b</strain>
    </source>
</reference>
<dbReference type="GO" id="GO:0022857">
    <property type="term" value="F:transmembrane transporter activity"/>
    <property type="evidence" value="ECO:0007669"/>
    <property type="project" value="InterPro"/>
</dbReference>
<dbReference type="PANTHER" id="PTHR11654">
    <property type="entry name" value="OLIGOPEPTIDE TRANSPORTER-RELATED"/>
    <property type="match status" value="1"/>
</dbReference>
<proteinExistence type="inferred from homology"/>
<accession>A0AAW1CRP8</accession>
<comment type="caution">
    <text evidence="12">The sequence shown here is derived from an EMBL/GenBank/DDBJ whole genome shotgun (WGS) entry which is preliminary data.</text>
</comment>
<feature type="compositionally biased region" description="Polar residues" evidence="10">
    <location>
        <begin position="1"/>
        <end position="14"/>
    </location>
</feature>
<keyword evidence="4 11" id="KW-0812">Transmembrane</keyword>
<dbReference type="Gene3D" id="1.20.1250.20">
    <property type="entry name" value="MFS general substrate transporter like domains"/>
    <property type="match status" value="2"/>
</dbReference>
<feature type="transmembrane region" description="Helical" evidence="11">
    <location>
        <begin position="343"/>
        <end position="361"/>
    </location>
</feature>
<keyword evidence="6" id="KW-0653">Protein transport</keyword>
<keyword evidence="5" id="KW-0571">Peptide transport</keyword>
<dbReference type="Pfam" id="PF00854">
    <property type="entry name" value="PTR2"/>
    <property type="match status" value="2"/>
</dbReference>
<dbReference type="AlphaFoldDB" id="A0AAW1CRP8"/>
<dbReference type="Proteomes" id="UP001461498">
    <property type="component" value="Unassembled WGS sequence"/>
</dbReference>
<comment type="subcellular location">
    <subcellularLocation>
        <location evidence="1">Membrane</location>
        <topology evidence="1">Multi-pass membrane protein</topology>
    </subcellularLocation>
</comment>
<keyword evidence="8 11" id="KW-0472">Membrane</keyword>
<dbReference type="InterPro" id="IPR018456">
    <property type="entry name" value="PTR2_symporter_CS"/>
</dbReference>
<evidence type="ECO:0000256" key="7">
    <source>
        <dbReference type="ARBA" id="ARBA00022989"/>
    </source>
</evidence>
<feature type="transmembrane region" description="Helical" evidence="11">
    <location>
        <begin position="136"/>
        <end position="156"/>
    </location>
</feature>
<feature type="transmembrane region" description="Helical" evidence="11">
    <location>
        <begin position="78"/>
        <end position="96"/>
    </location>
</feature>
<evidence type="ECO:0000256" key="4">
    <source>
        <dbReference type="ARBA" id="ARBA00022692"/>
    </source>
</evidence>
<dbReference type="GO" id="GO:0016020">
    <property type="term" value="C:membrane"/>
    <property type="evidence" value="ECO:0007669"/>
    <property type="project" value="UniProtKB-SubCell"/>
</dbReference>
<protein>
    <recommendedName>
        <fullName evidence="9">Oligopeptide transporter 1</fullName>
    </recommendedName>
</protein>
<dbReference type="GO" id="GO:0006857">
    <property type="term" value="P:oligopeptide transport"/>
    <property type="evidence" value="ECO:0007669"/>
    <property type="project" value="InterPro"/>
</dbReference>
<keyword evidence="7 11" id="KW-1133">Transmembrane helix</keyword>
<dbReference type="SUPFAM" id="SSF103473">
    <property type="entry name" value="MFS general substrate transporter"/>
    <property type="match status" value="1"/>
</dbReference>
<evidence type="ECO:0000256" key="5">
    <source>
        <dbReference type="ARBA" id="ARBA00022856"/>
    </source>
</evidence>
<sequence length="707" mass="79527">MSSQQEFTPYNQNGDAMAIPPIQEKPPKIPDEKVKYPKHVFFILGNEFCERFSYYGMQTILFLYLRQSLHYSKSTATMIYHTFIMLCYFTPFIGGIMADSWLGKYKTILYVSLFYALGNIVLAVSSVELLNLPHAALSAVGLLLIACGTGGIKPCVSSFGGDQFVLPQQEVQLQRFFSVFYFAINAGSVISCILTPVLREQVSCFGQDECYPVAFGVPAVLMCLSIIIFICGRPLYKVKKPTGNIALQVMNCVGHAIVRKVQTKKMEKKDHWLDYAAPKYNQKLIDDTKVLMKIIFLFTPTIIFWALYEQQGSKWTFQASNMDGNFNGWFTIQPDQMQTINPVLVLIFIPIFESFIYPLLAKLRLIRTPLQKLTVGGLLAALAFLISGILDLKIEKDKAIVPDAGQAQLRLYNTFNCPIHLNSPDFNLNSTLPSLDTIEFLHIPVANKKTLKLNAAFDESCKGNTSAFSGNVDVQNKEISSYMFTSPFSLQMLIVNGTDEVQKSSEGFAKLKILYAEKDSLEVTLKGPLERTIHVNNYKSEITKVKSRGMYILVVNGKELNPKIQLLPGGFYTYLITKTDNLMSGKSFIITKPNSVNLMWQVPQHLVMAFAEIMFSITGLEFSFTQSPESMKSVISSIWLLTDSLGNVIVLVVEGLKIFESEAYEYFLFAGLMALIMIVFMFLAMRYKYEKMQASTNNDDTVDPNNG</sequence>
<evidence type="ECO:0000256" key="3">
    <source>
        <dbReference type="ARBA" id="ARBA00022448"/>
    </source>
</evidence>
<organism evidence="12 13">
    <name type="scientific">Rhynocoris fuscipes</name>
    <dbReference type="NCBI Taxonomy" id="488301"/>
    <lineage>
        <taxon>Eukaryota</taxon>
        <taxon>Metazoa</taxon>
        <taxon>Ecdysozoa</taxon>
        <taxon>Arthropoda</taxon>
        <taxon>Hexapoda</taxon>
        <taxon>Insecta</taxon>
        <taxon>Pterygota</taxon>
        <taxon>Neoptera</taxon>
        <taxon>Paraneoptera</taxon>
        <taxon>Hemiptera</taxon>
        <taxon>Heteroptera</taxon>
        <taxon>Panheteroptera</taxon>
        <taxon>Cimicomorpha</taxon>
        <taxon>Reduviidae</taxon>
        <taxon>Harpactorinae</taxon>
        <taxon>Harpactorini</taxon>
        <taxon>Rhynocoris</taxon>
    </lineage>
</organism>
<dbReference type="CDD" id="cd17347">
    <property type="entry name" value="MFS_SLC15A1_2_like"/>
    <property type="match status" value="1"/>
</dbReference>
<evidence type="ECO:0000256" key="10">
    <source>
        <dbReference type="SAM" id="MobiDB-lite"/>
    </source>
</evidence>
<evidence type="ECO:0000256" key="6">
    <source>
        <dbReference type="ARBA" id="ARBA00022927"/>
    </source>
</evidence>